<evidence type="ECO:0000256" key="1">
    <source>
        <dbReference type="RuleBase" id="RU362114"/>
    </source>
</evidence>
<keyword evidence="1" id="KW-0808">Transferase</keyword>
<evidence type="ECO:0000259" key="2">
    <source>
        <dbReference type="PROSITE" id="PS51059"/>
    </source>
</evidence>
<dbReference type="EC" id="2.4.2.-" evidence="1"/>
<name>A0AA38I2M4_9CUCU</name>
<dbReference type="EMBL" id="JALNTZ010000006">
    <property type="protein sequence ID" value="KAJ3648273.1"/>
    <property type="molecule type" value="Genomic_DNA"/>
</dbReference>
<proteinExistence type="predicted"/>
<dbReference type="AlphaFoldDB" id="A0AA38I2M4"/>
<keyword evidence="1" id="KW-0328">Glycosyltransferase</keyword>
<keyword evidence="4" id="KW-1185">Reference proteome</keyword>
<dbReference type="InterPro" id="IPR051712">
    <property type="entry name" value="ARTD-AVP"/>
</dbReference>
<dbReference type="Gene3D" id="3.90.228.10">
    <property type="match status" value="1"/>
</dbReference>
<reference evidence="3" key="1">
    <citation type="journal article" date="2023" name="G3 (Bethesda)">
        <title>Whole genome assemblies of Zophobas morio and Tenebrio molitor.</title>
        <authorList>
            <person name="Kaur S."/>
            <person name="Stinson S.A."/>
            <person name="diCenzo G.C."/>
        </authorList>
    </citation>
    <scope>NUCLEOTIDE SEQUENCE</scope>
    <source>
        <strain evidence="3">QUZm001</strain>
    </source>
</reference>
<organism evidence="3 4">
    <name type="scientific">Zophobas morio</name>
    <dbReference type="NCBI Taxonomy" id="2755281"/>
    <lineage>
        <taxon>Eukaryota</taxon>
        <taxon>Metazoa</taxon>
        <taxon>Ecdysozoa</taxon>
        <taxon>Arthropoda</taxon>
        <taxon>Hexapoda</taxon>
        <taxon>Insecta</taxon>
        <taxon>Pterygota</taxon>
        <taxon>Neoptera</taxon>
        <taxon>Endopterygota</taxon>
        <taxon>Coleoptera</taxon>
        <taxon>Polyphaga</taxon>
        <taxon>Cucujiformia</taxon>
        <taxon>Tenebrionidae</taxon>
        <taxon>Zophobas</taxon>
    </lineage>
</organism>
<accession>A0AA38I2M4</accession>
<dbReference type="SUPFAM" id="SSF56399">
    <property type="entry name" value="ADP-ribosylation"/>
    <property type="match status" value="1"/>
</dbReference>
<dbReference type="GO" id="GO:0005634">
    <property type="term" value="C:nucleus"/>
    <property type="evidence" value="ECO:0007669"/>
    <property type="project" value="TreeGrafter"/>
</dbReference>
<sequence>MSISANRERCVPNTVLIKEILKDPMTTYWEETAHTPFVLKEVSQNSIEYATVCATFQQTSRGMSIKKLERVENPYLLGHYLMKKEKMGSEDSTVREKNLFHGTQRSYVNNICKYNFDWRKRGSSRGHKFGQGVSFAPEVSYARHYTMDNVMILAKVLVSRATIGNHFTVVPPTSFDTTANSKCSVIVKYDDDDFYPQYVIHFNRI</sequence>
<keyword evidence="1" id="KW-0520">NAD</keyword>
<dbReference type="PANTHER" id="PTHR45740:SF2">
    <property type="entry name" value="POLY [ADP-RIBOSE] POLYMERASE"/>
    <property type="match status" value="1"/>
</dbReference>
<dbReference type="PANTHER" id="PTHR45740">
    <property type="entry name" value="POLY [ADP-RIBOSE] POLYMERASE"/>
    <property type="match status" value="1"/>
</dbReference>
<dbReference type="Proteomes" id="UP001168821">
    <property type="component" value="Unassembled WGS sequence"/>
</dbReference>
<dbReference type="Pfam" id="PF00644">
    <property type="entry name" value="PARP"/>
    <property type="match status" value="1"/>
</dbReference>
<evidence type="ECO:0000313" key="4">
    <source>
        <dbReference type="Proteomes" id="UP001168821"/>
    </source>
</evidence>
<comment type="caution">
    <text evidence="3">The sequence shown here is derived from an EMBL/GenBank/DDBJ whole genome shotgun (WGS) entry which is preliminary data.</text>
</comment>
<protein>
    <recommendedName>
        <fullName evidence="1">Poly [ADP-ribose] polymerase</fullName>
        <shortName evidence="1">PARP</shortName>
        <ecNumber evidence="1">2.4.2.-</ecNumber>
    </recommendedName>
</protein>
<dbReference type="InterPro" id="IPR012317">
    <property type="entry name" value="Poly(ADP-ribose)pol_cat_dom"/>
</dbReference>
<evidence type="ECO:0000313" key="3">
    <source>
        <dbReference type="EMBL" id="KAJ3648273.1"/>
    </source>
</evidence>
<dbReference type="GO" id="GO:1990404">
    <property type="term" value="F:NAD+-protein mono-ADP-ribosyltransferase activity"/>
    <property type="evidence" value="ECO:0007669"/>
    <property type="project" value="TreeGrafter"/>
</dbReference>
<dbReference type="PROSITE" id="PS51059">
    <property type="entry name" value="PARP_CATALYTIC"/>
    <property type="match status" value="1"/>
</dbReference>
<feature type="domain" description="PARP catalytic" evidence="2">
    <location>
        <begin position="26"/>
        <end position="205"/>
    </location>
</feature>
<gene>
    <name evidence="3" type="ORF">Zmor_020087</name>
</gene>
<dbReference type="GO" id="GO:0003950">
    <property type="term" value="F:NAD+ poly-ADP-ribosyltransferase activity"/>
    <property type="evidence" value="ECO:0007669"/>
    <property type="project" value="UniProtKB-UniRule"/>
</dbReference>